<reference evidence="2" key="1">
    <citation type="submission" date="2015-09" db="EMBL/GenBank/DDBJ databases">
        <title>Complete sequence of Algoriphagus sp. M8-2.</title>
        <authorList>
            <person name="Shintani M."/>
        </authorList>
    </citation>
    <scope>NUCLEOTIDE SEQUENCE [LARGE SCALE GENOMIC DNA]</scope>
    <source>
        <strain evidence="2">M8-2</strain>
    </source>
</reference>
<protein>
    <submittedName>
        <fullName evidence="1">Uncharacterized protein</fullName>
    </submittedName>
</protein>
<gene>
    <name evidence="1" type="ORF">AO498_11587</name>
</gene>
<dbReference type="PATRIC" id="fig|1727163.4.peg.2424"/>
<dbReference type="AlphaFoldDB" id="A0A142EPM5"/>
<sequence length="37" mass="4527">MLDLLLGFYITKDPKTNKEKTEFFNRVGSDFWIWFLI</sequence>
<reference evidence="1 2" key="2">
    <citation type="journal article" date="2016" name="Genome Announc.">
        <title>Complete Genome Sequence of Algoriphagus sp. Strain M8-2, Isolated from a Brackish Lake.</title>
        <authorList>
            <person name="Muraguchi Y."/>
            <person name="Kushimoto K."/>
            <person name="Ohtsubo Y."/>
            <person name="Suzuki T."/>
            <person name="Dohra H."/>
            <person name="Kimbara K."/>
            <person name="Shintani M."/>
        </authorList>
    </citation>
    <scope>NUCLEOTIDE SEQUENCE [LARGE SCALE GENOMIC DNA]</scope>
    <source>
        <strain evidence="1 2">M8-2</strain>
    </source>
</reference>
<accession>A0A142EPM5</accession>
<keyword evidence="2" id="KW-1185">Reference proteome</keyword>
<dbReference type="KEGG" id="alm:AO498_11587"/>
<name>A0A142EPM5_9BACT</name>
<evidence type="ECO:0000313" key="1">
    <source>
        <dbReference type="EMBL" id="AMQ57080.1"/>
    </source>
</evidence>
<dbReference type="EMBL" id="CP012836">
    <property type="protein sequence ID" value="AMQ57080.1"/>
    <property type="molecule type" value="Genomic_DNA"/>
</dbReference>
<evidence type="ECO:0000313" key="2">
    <source>
        <dbReference type="Proteomes" id="UP000073816"/>
    </source>
</evidence>
<proteinExistence type="predicted"/>
<dbReference type="STRING" id="1727163.AO498_11587"/>
<organism evidence="1 2">
    <name type="scientific">Algoriphagus sanaruensis</name>
    <dbReference type="NCBI Taxonomy" id="1727163"/>
    <lineage>
        <taxon>Bacteria</taxon>
        <taxon>Pseudomonadati</taxon>
        <taxon>Bacteroidota</taxon>
        <taxon>Cytophagia</taxon>
        <taxon>Cytophagales</taxon>
        <taxon>Cyclobacteriaceae</taxon>
        <taxon>Algoriphagus</taxon>
    </lineage>
</organism>
<dbReference type="Proteomes" id="UP000073816">
    <property type="component" value="Chromosome"/>
</dbReference>